<dbReference type="Pfam" id="PF09346">
    <property type="entry name" value="SMI1_KNR4"/>
    <property type="match status" value="1"/>
</dbReference>
<gene>
    <name evidence="2" type="ORF">BC05F1_03471</name>
</gene>
<dbReference type="SUPFAM" id="SSF160631">
    <property type="entry name" value="SMI1/KNR4-like"/>
    <property type="match status" value="1"/>
</dbReference>
<evidence type="ECO:0000313" key="2">
    <source>
        <dbReference type="EMBL" id="SCC42313.1"/>
    </source>
</evidence>
<dbReference type="SMART" id="SM00860">
    <property type="entry name" value="SMI1_KNR4"/>
    <property type="match status" value="1"/>
</dbReference>
<evidence type="ECO:0000259" key="1">
    <source>
        <dbReference type="SMART" id="SM00860"/>
    </source>
</evidence>
<dbReference type="Proteomes" id="UP000196052">
    <property type="component" value="Unassembled WGS sequence"/>
</dbReference>
<dbReference type="AlphaFoldDB" id="A0A1C4EFD1"/>
<dbReference type="InterPro" id="IPR018958">
    <property type="entry name" value="Knr4/Smi1-like_dom"/>
</dbReference>
<dbReference type="Gene3D" id="3.40.1580.10">
    <property type="entry name" value="SMI1/KNR4-like"/>
    <property type="match status" value="1"/>
</dbReference>
<dbReference type="EMBL" id="FMBE01000013">
    <property type="protein sequence ID" value="SCC42313.1"/>
    <property type="molecule type" value="Genomic_DNA"/>
</dbReference>
<protein>
    <recommendedName>
        <fullName evidence="1">Knr4/Smi1-like domain-containing protein</fullName>
    </recommendedName>
</protein>
<organism evidence="2 3">
    <name type="scientific">Bacillus wiedmannii</name>
    <dbReference type="NCBI Taxonomy" id="1890302"/>
    <lineage>
        <taxon>Bacteria</taxon>
        <taxon>Bacillati</taxon>
        <taxon>Bacillota</taxon>
        <taxon>Bacilli</taxon>
        <taxon>Bacillales</taxon>
        <taxon>Bacillaceae</taxon>
        <taxon>Bacillus</taxon>
        <taxon>Bacillus cereus group</taxon>
    </lineage>
</organism>
<accession>A0A1C4EFD1</accession>
<proteinExistence type="predicted"/>
<feature type="domain" description="Knr4/Smi1-like" evidence="1">
    <location>
        <begin position="12"/>
        <end position="152"/>
    </location>
</feature>
<dbReference type="InterPro" id="IPR037883">
    <property type="entry name" value="Knr4/Smi1-like_sf"/>
</dbReference>
<dbReference type="RefSeq" id="WP_088122657.1">
    <property type="nucleotide sequence ID" value="NZ_FMBE01000013.1"/>
</dbReference>
<evidence type="ECO:0000313" key="3">
    <source>
        <dbReference type="Proteomes" id="UP000196052"/>
    </source>
</evidence>
<reference evidence="3" key="1">
    <citation type="submission" date="2016-08" db="EMBL/GenBank/DDBJ databases">
        <authorList>
            <person name="Loux V."/>
            <person name="Rue O."/>
        </authorList>
    </citation>
    <scope>NUCLEOTIDE SEQUENCE [LARGE SCALE GENOMIC DNA]</scope>
    <source>
        <strain evidence="3">INRA Bc05-F1</strain>
    </source>
</reference>
<sequence length="158" mass="18374">MKNLDFEYTFTPIGIEDIEDFENKYGILFPDDYKQFLLSKNGGKTEQRRFKTNDTTKKGVITSSVSMFFPLSIENEINLEEKLRSYNLMQVVPSNFLPIGIDPAGSLICLSIDGKDRGSVYHCDMDYFEEDNELREEYIRLISKSFSEFVDNLYIPEN</sequence>
<name>A0A1C4EFD1_9BACI</name>